<dbReference type="AlphaFoldDB" id="A0A518AHU0"/>
<keyword evidence="1" id="KW-0812">Transmembrane</keyword>
<proteinExistence type="predicted"/>
<evidence type="ECO:0000256" key="1">
    <source>
        <dbReference type="SAM" id="Phobius"/>
    </source>
</evidence>
<evidence type="ECO:0000313" key="2">
    <source>
        <dbReference type="EMBL" id="QDU54289.1"/>
    </source>
</evidence>
<gene>
    <name evidence="2" type="ORF">Pan181_04700</name>
</gene>
<keyword evidence="1" id="KW-0472">Membrane</keyword>
<keyword evidence="3" id="KW-1185">Reference proteome</keyword>
<dbReference type="RefSeq" id="WP_145245288.1">
    <property type="nucleotide sequence ID" value="NZ_CP036278.1"/>
</dbReference>
<accession>A0A518AHU0</accession>
<organism evidence="2 3">
    <name type="scientific">Aeoliella mucimassa</name>
    <dbReference type="NCBI Taxonomy" id="2527972"/>
    <lineage>
        <taxon>Bacteria</taxon>
        <taxon>Pseudomonadati</taxon>
        <taxon>Planctomycetota</taxon>
        <taxon>Planctomycetia</taxon>
        <taxon>Pirellulales</taxon>
        <taxon>Lacipirellulaceae</taxon>
        <taxon>Aeoliella</taxon>
    </lineage>
</organism>
<name>A0A518AHU0_9BACT</name>
<keyword evidence="1" id="KW-1133">Transmembrane helix</keyword>
<reference evidence="2 3" key="1">
    <citation type="submission" date="2019-02" db="EMBL/GenBank/DDBJ databases">
        <title>Deep-cultivation of Planctomycetes and their phenomic and genomic characterization uncovers novel biology.</title>
        <authorList>
            <person name="Wiegand S."/>
            <person name="Jogler M."/>
            <person name="Boedeker C."/>
            <person name="Pinto D."/>
            <person name="Vollmers J."/>
            <person name="Rivas-Marin E."/>
            <person name="Kohn T."/>
            <person name="Peeters S.H."/>
            <person name="Heuer A."/>
            <person name="Rast P."/>
            <person name="Oberbeckmann S."/>
            <person name="Bunk B."/>
            <person name="Jeske O."/>
            <person name="Meyerdierks A."/>
            <person name="Storesund J.E."/>
            <person name="Kallscheuer N."/>
            <person name="Luecker S."/>
            <person name="Lage O.M."/>
            <person name="Pohl T."/>
            <person name="Merkel B.J."/>
            <person name="Hornburger P."/>
            <person name="Mueller R.-W."/>
            <person name="Bruemmer F."/>
            <person name="Labrenz M."/>
            <person name="Spormann A.M."/>
            <person name="Op den Camp H."/>
            <person name="Overmann J."/>
            <person name="Amann R."/>
            <person name="Jetten M.S.M."/>
            <person name="Mascher T."/>
            <person name="Medema M.H."/>
            <person name="Devos D.P."/>
            <person name="Kaster A.-K."/>
            <person name="Ovreas L."/>
            <person name="Rohde M."/>
            <person name="Galperin M.Y."/>
            <person name="Jogler C."/>
        </authorList>
    </citation>
    <scope>NUCLEOTIDE SEQUENCE [LARGE SCALE GENOMIC DNA]</scope>
    <source>
        <strain evidence="2 3">Pan181</strain>
    </source>
</reference>
<dbReference type="Proteomes" id="UP000315750">
    <property type="component" value="Chromosome"/>
</dbReference>
<dbReference type="EMBL" id="CP036278">
    <property type="protein sequence ID" value="QDU54289.1"/>
    <property type="molecule type" value="Genomic_DNA"/>
</dbReference>
<dbReference type="KEGG" id="amuc:Pan181_04700"/>
<sequence length="153" mass="16481">MLSPYAPPQADPPVAADRDLPTRGMLWVLQAAVALLAIGAWLVLLLHVVLIVRAEYRLQAMLKQASAFSELPQVSRPELASYVDRRLTSAGLAGAQVTIVPDAEQRGLWHTTSIQVPAAAFVPAGLQKFAEQLGAPKQITATSQRASHKLLSR</sequence>
<feature type="transmembrane region" description="Helical" evidence="1">
    <location>
        <begin position="27"/>
        <end position="52"/>
    </location>
</feature>
<evidence type="ECO:0000313" key="3">
    <source>
        <dbReference type="Proteomes" id="UP000315750"/>
    </source>
</evidence>
<protein>
    <submittedName>
        <fullName evidence="2">Uncharacterized protein</fullName>
    </submittedName>
</protein>